<sequence>LIGAHTQSWVTSLKIEFHNTEKGTLKMEEYFIKMKNLLDNLKLARSTSLVISLFKLLLVYMSTMQ</sequence>
<dbReference type="EMBL" id="AGCT01056965">
    <property type="protein sequence ID" value="KYP78671.1"/>
    <property type="molecule type" value="Genomic_DNA"/>
</dbReference>
<evidence type="ECO:0000313" key="1">
    <source>
        <dbReference type="EMBL" id="KYP78671.1"/>
    </source>
</evidence>
<name>A0A151UHG0_CAJCA</name>
<comment type="caution">
    <text evidence="1">The sequence shown here is derived from an EMBL/GenBank/DDBJ whole genome shotgun (WGS) entry which is preliminary data.</text>
</comment>
<dbReference type="AlphaFoldDB" id="A0A151UHG0"/>
<organism evidence="1 2">
    <name type="scientific">Cajanus cajan</name>
    <name type="common">Pigeon pea</name>
    <name type="synonym">Cajanus indicus</name>
    <dbReference type="NCBI Taxonomy" id="3821"/>
    <lineage>
        <taxon>Eukaryota</taxon>
        <taxon>Viridiplantae</taxon>
        <taxon>Streptophyta</taxon>
        <taxon>Embryophyta</taxon>
        <taxon>Tracheophyta</taxon>
        <taxon>Spermatophyta</taxon>
        <taxon>Magnoliopsida</taxon>
        <taxon>eudicotyledons</taxon>
        <taxon>Gunneridae</taxon>
        <taxon>Pentapetalae</taxon>
        <taxon>rosids</taxon>
        <taxon>fabids</taxon>
        <taxon>Fabales</taxon>
        <taxon>Fabaceae</taxon>
        <taxon>Papilionoideae</taxon>
        <taxon>50 kb inversion clade</taxon>
        <taxon>NPAAA clade</taxon>
        <taxon>indigoferoid/millettioid clade</taxon>
        <taxon>Phaseoleae</taxon>
        <taxon>Cajanus</taxon>
    </lineage>
</organism>
<accession>A0A151UHG0</accession>
<evidence type="ECO:0000313" key="2">
    <source>
        <dbReference type="Proteomes" id="UP000075243"/>
    </source>
</evidence>
<gene>
    <name evidence="1" type="ORF">KK1_048624</name>
</gene>
<keyword evidence="2" id="KW-1185">Reference proteome</keyword>
<protein>
    <submittedName>
        <fullName evidence="1">Uncharacterized protein</fullName>
    </submittedName>
</protein>
<proteinExistence type="predicted"/>
<dbReference type="Proteomes" id="UP000075243">
    <property type="component" value="Unassembled WGS sequence"/>
</dbReference>
<dbReference type="Gramene" id="C.cajan_44692.t">
    <property type="protein sequence ID" value="C.cajan_44692.t.cds1"/>
    <property type="gene ID" value="C.cajan_44692"/>
</dbReference>
<reference evidence="1" key="1">
    <citation type="journal article" date="2012" name="Nat. Biotechnol.">
        <title>Draft genome sequence of pigeonpea (Cajanus cajan), an orphan legume crop of resource-poor farmers.</title>
        <authorList>
            <person name="Varshney R.K."/>
            <person name="Chen W."/>
            <person name="Li Y."/>
            <person name="Bharti A.K."/>
            <person name="Saxena R.K."/>
            <person name="Schlueter J.A."/>
            <person name="Donoghue M.T."/>
            <person name="Azam S."/>
            <person name="Fan G."/>
            <person name="Whaley A.M."/>
            <person name="Farmer A.D."/>
            <person name="Sheridan J."/>
            <person name="Iwata A."/>
            <person name="Tuteja R."/>
            <person name="Penmetsa R.V."/>
            <person name="Wu W."/>
            <person name="Upadhyaya H.D."/>
            <person name="Yang S.P."/>
            <person name="Shah T."/>
            <person name="Saxena K.B."/>
            <person name="Michael T."/>
            <person name="McCombie W.R."/>
            <person name="Yang B."/>
            <person name="Zhang G."/>
            <person name="Yang H."/>
            <person name="Wang J."/>
            <person name="Spillane C."/>
            <person name="Cook D.R."/>
            <person name="May G.D."/>
            <person name="Xu X."/>
            <person name="Jackson S.A."/>
        </authorList>
    </citation>
    <scope>NUCLEOTIDE SEQUENCE [LARGE SCALE GENOMIC DNA]</scope>
</reference>
<feature type="non-terminal residue" evidence="1">
    <location>
        <position position="1"/>
    </location>
</feature>